<dbReference type="OrthoDB" id="7374398at2"/>
<evidence type="ECO:0000256" key="2">
    <source>
        <dbReference type="ARBA" id="ARBA00008520"/>
    </source>
</evidence>
<dbReference type="Pfam" id="PF01547">
    <property type="entry name" value="SBP_bac_1"/>
    <property type="match status" value="1"/>
</dbReference>
<dbReference type="PANTHER" id="PTHR43649:SF12">
    <property type="entry name" value="DIACETYLCHITOBIOSE BINDING PROTEIN DASA"/>
    <property type="match status" value="1"/>
</dbReference>
<evidence type="ECO:0000313" key="6">
    <source>
        <dbReference type="Proteomes" id="UP000315364"/>
    </source>
</evidence>
<evidence type="ECO:0000256" key="3">
    <source>
        <dbReference type="ARBA" id="ARBA00022764"/>
    </source>
</evidence>
<keyword evidence="4" id="KW-0732">Signal</keyword>
<dbReference type="GO" id="GO:0042597">
    <property type="term" value="C:periplasmic space"/>
    <property type="evidence" value="ECO:0007669"/>
    <property type="project" value="UniProtKB-SubCell"/>
</dbReference>
<protein>
    <submittedName>
        <fullName evidence="5">Extracellular solute-binding protein</fullName>
    </submittedName>
</protein>
<comment type="subcellular location">
    <subcellularLocation>
        <location evidence="1">Periplasm</location>
    </subcellularLocation>
</comment>
<dbReference type="Gene3D" id="3.40.190.10">
    <property type="entry name" value="Periplasmic binding protein-like II"/>
    <property type="match status" value="2"/>
</dbReference>
<name>A0A5B8LX26_9HYPH</name>
<dbReference type="InterPro" id="IPR050490">
    <property type="entry name" value="Bact_solute-bd_prot1"/>
</dbReference>
<comment type="similarity">
    <text evidence="2">Belongs to the bacterial solute-binding protein 1 family.</text>
</comment>
<dbReference type="InterPro" id="IPR006059">
    <property type="entry name" value="SBP"/>
</dbReference>
<dbReference type="KEGG" id="dea:FPZ08_20345"/>
<dbReference type="RefSeq" id="WP_146292342.1">
    <property type="nucleotide sequence ID" value="NZ_CP042304.1"/>
</dbReference>
<proteinExistence type="inferred from homology"/>
<dbReference type="AlphaFoldDB" id="A0A5B8LX26"/>
<evidence type="ECO:0000313" key="5">
    <source>
        <dbReference type="EMBL" id="QDZ12887.1"/>
    </source>
</evidence>
<reference evidence="5 6" key="1">
    <citation type="submission" date="2019-07" db="EMBL/GenBank/DDBJ databases">
        <title>Full genome sequence of Devosia sp. Gsoil 520.</title>
        <authorList>
            <person name="Im W.-T."/>
        </authorList>
    </citation>
    <scope>NUCLEOTIDE SEQUENCE [LARGE SCALE GENOMIC DNA]</scope>
    <source>
        <strain evidence="5 6">Gsoil 520</strain>
    </source>
</reference>
<feature type="signal peptide" evidence="4">
    <location>
        <begin position="1"/>
        <end position="23"/>
    </location>
</feature>
<sequence>MKLARLIAATALAGIALIGPSAAQDATTLTIISHRVHENVARGLGAGSGGGDIMGEWAQQNNVNLNWITADIDPLHDRLLRELTLPQGSIDVAFIINKYATPRLTRMLEPLDGYMADQPIEDADGIPAKLLAGLTIDDHVFGIPFRHATTGMHYNMANIEAAGLQGPPTSIEQVVEYARALTRKDEDGNQVYGLTVPAGSGPFAILSLFAGFGAELFDQDMNVTANSSEMIEALTTMRALFEEGVLPPNLATLSIDEVITLVQQGRTGLAFDPFARYGTFNSADAAKYPGQVLVAAIPAREGAEPAVVAMTEIWAMVIPANSPHKDLAWDFVRTLSGPDATIRAAVNGNGPIRPVAYDDERVQQMLPYWQAEAEAIANAVMLPSHYDAAAETGQIFMEEFQSAVLGFKSPEDAAAAMQQRIEAQF</sequence>
<dbReference type="Proteomes" id="UP000315364">
    <property type="component" value="Chromosome"/>
</dbReference>
<feature type="chain" id="PRO_5022899032" evidence="4">
    <location>
        <begin position="24"/>
        <end position="425"/>
    </location>
</feature>
<evidence type="ECO:0000256" key="4">
    <source>
        <dbReference type="SAM" id="SignalP"/>
    </source>
</evidence>
<dbReference type="SUPFAM" id="SSF53850">
    <property type="entry name" value="Periplasmic binding protein-like II"/>
    <property type="match status" value="1"/>
</dbReference>
<dbReference type="PANTHER" id="PTHR43649">
    <property type="entry name" value="ARABINOSE-BINDING PROTEIN-RELATED"/>
    <property type="match status" value="1"/>
</dbReference>
<dbReference type="EMBL" id="CP042304">
    <property type="protein sequence ID" value="QDZ12887.1"/>
    <property type="molecule type" value="Genomic_DNA"/>
</dbReference>
<keyword evidence="3" id="KW-0574">Periplasm</keyword>
<accession>A0A5B8LX26</accession>
<organism evidence="5 6">
    <name type="scientific">Devosia ginsengisoli</name>
    <dbReference type="NCBI Taxonomy" id="400770"/>
    <lineage>
        <taxon>Bacteria</taxon>
        <taxon>Pseudomonadati</taxon>
        <taxon>Pseudomonadota</taxon>
        <taxon>Alphaproteobacteria</taxon>
        <taxon>Hyphomicrobiales</taxon>
        <taxon>Devosiaceae</taxon>
        <taxon>Devosia</taxon>
    </lineage>
</organism>
<keyword evidence="6" id="KW-1185">Reference proteome</keyword>
<gene>
    <name evidence="5" type="ORF">FPZ08_20345</name>
</gene>
<evidence type="ECO:0000256" key="1">
    <source>
        <dbReference type="ARBA" id="ARBA00004418"/>
    </source>
</evidence>